<name>A0A9D2U433_9FIRM</name>
<dbReference type="AlphaFoldDB" id="A0A9D2U433"/>
<reference evidence="1" key="2">
    <citation type="submission" date="2021-04" db="EMBL/GenBank/DDBJ databases">
        <authorList>
            <person name="Gilroy R."/>
        </authorList>
    </citation>
    <scope>NUCLEOTIDE SEQUENCE</scope>
    <source>
        <strain evidence="1">ChiW19-6364</strain>
    </source>
</reference>
<proteinExistence type="predicted"/>
<organism evidence="1 2">
    <name type="scientific">Candidatus Blautia stercoripullorum</name>
    <dbReference type="NCBI Taxonomy" id="2838502"/>
    <lineage>
        <taxon>Bacteria</taxon>
        <taxon>Bacillati</taxon>
        <taxon>Bacillota</taxon>
        <taxon>Clostridia</taxon>
        <taxon>Lachnospirales</taxon>
        <taxon>Lachnospiraceae</taxon>
        <taxon>Blautia</taxon>
    </lineage>
</organism>
<dbReference type="Proteomes" id="UP000823850">
    <property type="component" value="Unassembled WGS sequence"/>
</dbReference>
<protein>
    <submittedName>
        <fullName evidence="1">Uncharacterized protein</fullName>
    </submittedName>
</protein>
<dbReference type="EMBL" id="DWUX01000070">
    <property type="protein sequence ID" value="HJD39122.1"/>
    <property type="molecule type" value="Genomic_DNA"/>
</dbReference>
<evidence type="ECO:0000313" key="2">
    <source>
        <dbReference type="Proteomes" id="UP000823850"/>
    </source>
</evidence>
<accession>A0A9D2U433</accession>
<reference evidence="1" key="1">
    <citation type="journal article" date="2021" name="PeerJ">
        <title>Extensive microbial diversity within the chicken gut microbiome revealed by metagenomics and culture.</title>
        <authorList>
            <person name="Gilroy R."/>
            <person name="Ravi A."/>
            <person name="Getino M."/>
            <person name="Pursley I."/>
            <person name="Horton D.L."/>
            <person name="Alikhan N.F."/>
            <person name="Baker D."/>
            <person name="Gharbi K."/>
            <person name="Hall N."/>
            <person name="Watson M."/>
            <person name="Adriaenssens E.M."/>
            <person name="Foster-Nyarko E."/>
            <person name="Jarju S."/>
            <person name="Secka A."/>
            <person name="Antonio M."/>
            <person name="Oren A."/>
            <person name="Chaudhuri R.R."/>
            <person name="La Ragione R."/>
            <person name="Hildebrand F."/>
            <person name="Pallen M.J."/>
        </authorList>
    </citation>
    <scope>NUCLEOTIDE SEQUENCE</scope>
    <source>
        <strain evidence="1">ChiW19-6364</strain>
    </source>
</reference>
<comment type="caution">
    <text evidence="1">The sequence shown here is derived from an EMBL/GenBank/DDBJ whole genome shotgun (WGS) entry which is preliminary data.</text>
</comment>
<evidence type="ECO:0000313" key="1">
    <source>
        <dbReference type="EMBL" id="HJD39122.1"/>
    </source>
</evidence>
<sequence>MELKKWHQPSEEPCKSVYQEVWRKYNQELYSKERISKKYYVTVTKYADIDRNMTVLYRADFSLKGEIVSIDDPTRSYRGFAGYEEKGYILSKPEKIISDNLYLFGSYPDVELPYDKGDILYIDGSPHERPFYAVWCGDRLLYIKNGEHLADFIKYKIPKRDYRSHNLSRVSLEYHKPVPPYYHVEIVENCGYDCLMEASRLLKNPEITHNDDIREKVREIFREEFQDAPIPAEFKSGSRMNEICHLLSGEICERYQKTTFTNFFKGFLEWLKCPKKIRTDALDDEQLLCLLSYYCTNNLNYYEYRRRKFADRCVTVEQKNQSRMREICYLLSEKVSKRYQKTTFTDFFKRFKKWLDETKRICLDTLDDEQLLYLLSYYCSDHLNYHEYRSREFERWCQDRDNLFWCE</sequence>
<gene>
    <name evidence="1" type="ORF">H9913_03775</name>
</gene>